<name>A0A514BUN3_9GAMM</name>
<reference evidence="9 10" key="1">
    <citation type="submission" date="2019-06" db="EMBL/GenBank/DDBJ databases">
        <title>Lysobacter alkalisoli sp. nov. isolated from saline-alkali soil.</title>
        <authorList>
            <person name="Sun J.-Q."/>
            <person name="Xu L."/>
        </authorList>
    </citation>
    <scope>NUCLEOTIDE SEQUENCE [LARGE SCALE GENOMIC DNA]</scope>
    <source>
        <strain evidence="9 10">SJ-36</strain>
    </source>
</reference>
<evidence type="ECO:0000256" key="5">
    <source>
        <dbReference type="ARBA" id="ARBA00022989"/>
    </source>
</evidence>
<dbReference type="RefSeq" id="WP_141624357.1">
    <property type="nucleotide sequence ID" value="NZ_CP041242.1"/>
</dbReference>
<feature type="transmembrane region" description="Helical" evidence="7">
    <location>
        <begin position="184"/>
        <end position="207"/>
    </location>
</feature>
<dbReference type="InterPro" id="IPR004680">
    <property type="entry name" value="Cit_transptr-like_dom"/>
</dbReference>
<organism evidence="9 10">
    <name type="scientific">Marilutibacter alkalisoli</name>
    <dbReference type="NCBI Taxonomy" id="2591633"/>
    <lineage>
        <taxon>Bacteria</taxon>
        <taxon>Pseudomonadati</taxon>
        <taxon>Pseudomonadota</taxon>
        <taxon>Gammaproteobacteria</taxon>
        <taxon>Lysobacterales</taxon>
        <taxon>Lysobacteraceae</taxon>
        <taxon>Marilutibacter</taxon>
    </lineage>
</organism>
<dbReference type="GO" id="GO:0006813">
    <property type="term" value="P:potassium ion transport"/>
    <property type="evidence" value="ECO:0007669"/>
    <property type="project" value="InterPro"/>
</dbReference>
<feature type="transmembrane region" description="Helical" evidence="7">
    <location>
        <begin position="405"/>
        <end position="422"/>
    </location>
</feature>
<dbReference type="KEGG" id="lyj:FKV23_13730"/>
<gene>
    <name evidence="9" type="ORF">FKV23_13730</name>
</gene>
<accession>A0A514BUN3</accession>
<feature type="transmembrane region" description="Helical" evidence="7">
    <location>
        <begin position="454"/>
        <end position="472"/>
    </location>
</feature>
<feature type="transmembrane region" description="Helical" evidence="7">
    <location>
        <begin position="36"/>
        <end position="53"/>
    </location>
</feature>
<dbReference type="InterPro" id="IPR051679">
    <property type="entry name" value="DASS-Related_Transporters"/>
</dbReference>
<keyword evidence="3 7" id="KW-0812">Transmembrane</keyword>
<dbReference type="PANTHER" id="PTHR43652:SF2">
    <property type="entry name" value="BASIC AMINO ACID ANTIPORTER YFCC-RELATED"/>
    <property type="match status" value="1"/>
</dbReference>
<protein>
    <submittedName>
        <fullName evidence="9">SLC13 family permease</fullName>
    </submittedName>
</protein>
<dbReference type="GO" id="GO:0005886">
    <property type="term" value="C:plasma membrane"/>
    <property type="evidence" value="ECO:0007669"/>
    <property type="project" value="TreeGrafter"/>
</dbReference>
<comment type="subcellular location">
    <subcellularLocation>
        <location evidence="1">Membrane</location>
        <topology evidence="1">Multi-pass membrane protein</topology>
    </subcellularLocation>
</comment>
<dbReference type="PANTHER" id="PTHR43652">
    <property type="entry name" value="BASIC AMINO ACID ANTIPORTER YFCC-RELATED"/>
    <property type="match status" value="1"/>
</dbReference>
<evidence type="ECO:0000259" key="8">
    <source>
        <dbReference type="PROSITE" id="PS51202"/>
    </source>
</evidence>
<keyword evidence="5 7" id="KW-1133">Transmembrane helix</keyword>
<evidence type="ECO:0000256" key="7">
    <source>
        <dbReference type="SAM" id="Phobius"/>
    </source>
</evidence>
<evidence type="ECO:0000256" key="6">
    <source>
        <dbReference type="ARBA" id="ARBA00023136"/>
    </source>
</evidence>
<evidence type="ECO:0000256" key="2">
    <source>
        <dbReference type="ARBA" id="ARBA00022448"/>
    </source>
</evidence>
<dbReference type="Proteomes" id="UP000317199">
    <property type="component" value="Chromosome"/>
</dbReference>
<feature type="domain" description="RCK C-terminal" evidence="8">
    <location>
        <begin position="304"/>
        <end position="388"/>
    </location>
</feature>
<feature type="transmembrane region" description="Helical" evidence="7">
    <location>
        <begin position="574"/>
        <end position="594"/>
    </location>
</feature>
<feature type="transmembrane region" description="Helical" evidence="7">
    <location>
        <begin position="531"/>
        <end position="554"/>
    </location>
</feature>
<dbReference type="InterPro" id="IPR036721">
    <property type="entry name" value="RCK_C_sf"/>
</dbReference>
<evidence type="ECO:0000313" key="10">
    <source>
        <dbReference type="Proteomes" id="UP000317199"/>
    </source>
</evidence>
<dbReference type="GO" id="GO:0008324">
    <property type="term" value="F:monoatomic cation transmembrane transporter activity"/>
    <property type="evidence" value="ECO:0007669"/>
    <property type="project" value="InterPro"/>
</dbReference>
<dbReference type="PROSITE" id="PS51202">
    <property type="entry name" value="RCK_C"/>
    <property type="match status" value="2"/>
</dbReference>
<dbReference type="Pfam" id="PF02080">
    <property type="entry name" value="TrkA_C"/>
    <property type="match status" value="2"/>
</dbReference>
<dbReference type="InterPro" id="IPR006037">
    <property type="entry name" value="RCK_C"/>
</dbReference>
<dbReference type="Gene3D" id="3.30.70.1450">
    <property type="entry name" value="Regulator of K+ conductance, C-terminal domain"/>
    <property type="match status" value="2"/>
</dbReference>
<evidence type="ECO:0000313" key="9">
    <source>
        <dbReference type="EMBL" id="QDH71025.1"/>
    </source>
</evidence>
<evidence type="ECO:0000256" key="4">
    <source>
        <dbReference type="ARBA" id="ARBA00022737"/>
    </source>
</evidence>
<keyword evidence="6 7" id="KW-0472">Membrane</keyword>
<keyword evidence="4" id="KW-0677">Repeat</keyword>
<feature type="transmembrane region" description="Helical" evidence="7">
    <location>
        <begin position="428"/>
        <end position="447"/>
    </location>
</feature>
<evidence type="ECO:0000256" key="1">
    <source>
        <dbReference type="ARBA" id="ARBA00004141"/>
    </source>
</evidence>
<feature type="transmembrane region" description="Helical" evidence="7">
    <location>
        <begin position="148"/>
        <end position="172"/>
    </location>
</feature>
<proteinExistence type="predicted"/>
<dbReference type="OrthoDB" id="9809303at2"/>
<evidence type="ECO:0000256" key="3">
    <source>
        <dbReference type="ARBA" id="ARBA00022692"/>
    </source>
</evidence>
<feature type="domain" description="RCK C-terminal" evidence="8">
    <location>
        <begin position="211"/>
        <end position="297"/>
    </location>
</feature>
<sequence>MGEITSAFGWQGWLTIAVIVATLGLLLWERFTPDKVLAGAAAVLMASGVLTPAQALGGFWNPGVLTVALLFVLVAALKTTGAIRWIGDWVLGRPNGTLHAQARLVGISAPLSAFINNTPIVAMLTSAVEQWSRQRGIAPSKLLMPMNYATILGGMCTLVGTSTNLIVSGLVLQAGLPGLHMFTPLGVGAVAALAGIAYLLTLGRWLLPQRRSTLQQAVADVREYTVEMLVEDEGGLAGKTIDEARLRHLSGSYLLELVRGDIVHAAVSPQVRLRAGDRLVFVGQTDAVRELRQLPGLRPATEQVFKVDDAGGQRTLVEVVLSRFSPAVGRTLVESAFRSRYNAAVIAISHHGQRLHRKPGSIVLQPGDTLLIETDRGFLERHGRSPDFLIASQIDGPARVDGRRALTALGIVGLMILANTLLGVNILYSALGAAVAAIAARCVSLAELRSSLDLRLLVVIACAFALGAALKQSGVAEVVAASLTDWAGGDPFWTLVLVYVAAVVFTEMLTNNAAAVLMFPIGMAAAQQLGVAPMPFVIAVMMGASAGFITPIGYQTNMMIYGPGGYRFSDYVRVGLPLSITVGIAVLWAIPRLWPF</sequence>
<feature type="transmembrane region" description="Helical" evidence="7">
    <location>
        <begin position="492"/>
        <end position="519"/>
    </location>
</feature>
<dbReference type="SUPFAM" id="SSF116726">
    <property type="entry name" value="TrkA C-terminal domain-like"/>
    <property type="match status" value="2"/>
</dbReference>
<dbReference type="EMBL" id="CP041242">
    <property type="protein sequence ID" value="QDH71025.1"/>
    <property type="molecule type" value="Genomic_DNA"/>
</dbReference>
<keyword evidence="10" id="KW-1185">Reference proteome</keyword>
<feature type="transmembrane region" description="Helical" evidence="7">
    <location>
        <begin position="12"/>
        <end position="29"/>
    </location>
</feature>
<dbReference type="AlphaFoldDB" id="A0A514BUN3"/>
<keyword evidence="2" id="KW-0813">Transport</keyword>
<dbReference type="Pfam" id="PF03600">
    <property type="entry name" value="CitMHS"/>
    <property type="match status" value="1"/>
</dbReference>